<dbReference type="HOGENOM" id="CLU_780881_0_0_1"/>
<dbReference type="AlphaFoldDB" id="A0A0C2XER4"/>
<reference evidence="2" key="2">
    <citation type="submission" date="2015-01" db="EMBL/GenBank/DDBJ databases">
        <title>Evolutionary Origins and Diversification of the Mycorrhizal Mutualists.</title>
        <authorList>
            <consortium name="DOE Joint Genome Institute"/>
            <consortium name="Mycorrhizal Genomics Consortium"/>
            <person name="Kohler A."/>
            <person name="Kuo A."/>
            <person name="Nagy L.G."/>
            <person name="Floudas D."/>
            <person name="Copeland A."/>
            <person name="Barry K.W."/>
            <person name="Cichocki N."/>
            <person name="Veneault-Fourrey C."/>
            <person name="LaButti K."/>
            <person name="Lindquist E.A."/>
            <person name="Lipzen A."/>
            <person name="Lundell T."/>
            <person name="Morin E."/>
            <person name="Murat C."/>
            <person name="Riley R."/>
            <person name="Ohm R."/>
            <person name="Sun H."/>
            <person name="Tunlid A."/>
            <person name="Henrissat B."/>
            <person name="Grigoriev I.V."/>
            <person name="Hibbett D.S."/>
            <person name="Martin F."/>
        </authorList>
    </citation>
    <scope>NUCLEOTIDE SEQUENCE [LARGE SCALE GENOMIC DNA]</scope>
    <source>
        <strain evidence="2">h7</strain>
    </source>
</reference>
<dbReference type="Proteomes" id="UP000053424">
    <property type="component" value="Unassembled WGS sequence"/>
</dbReference>
<dbReference type="EMBL" id="KN831805">
    <property type="protein sequence ID" value="KIM36438.1"/>
    <property type="molecule type" value="Genomic_DNA"/>
</dbReference>
<reference evidence="1 2" key="1">
    <citation type="submission" date="2014-04" db="EMBL/GenBank/DDBJ databases">
        <authorList>
            <consortium name="DOE Joint Genome Institute"/>
            <person name="Kuo A."/>
            <person name="Gay G."/>
            <person name="Dore J."/>
            <person name="Kohler A."/>
            <person name="Nagy L.G."/>
            <person name="Floudas D."/>
            <person name="Copeland A."/>
            <person name="Barry K.W."/>
            <person name="Cichocki N."/>
            <person name="Veneault-Fourrey C."/>
            <person name="LaButti K."/>
            <person name="Lindquist E.A."/>
            <person name="Lipzen A."/>
            <person name="Lundell T."/>
            <person name="Morin E."/>
            <person name="Murat C."/>
            <person name="Sun H."/>
            <person name="Tunlid A."/>
            <person name="Henrissat B."/>
            <person name="Grigoriev I.V."/>
            <person name="Hibbett D.S."/>
            <person name="Martin F."/>
            <person name="Nordberg H.P."/>
            <person name="Cantor M.N."/>
            <person name="Hua S.X."/>
        </authorList>
    </citation>
    <scope>NUCLEOTIDE SEQUENCE [LARGE SCALE GENOMIC DNA]</scope>
    <source>
        <strain evidence="2">h7</strain>
    </source>
</reference>
<accession>A0A0C2XER4</accession>
<sequence>MKPLVEVANLEFPLLESLTIHDWEYRGMNQHRPRLSWKNSRLIVASRLREIAWTHHQDKLVNFPIKWGQLTDIKLTASTYGWHEQANTFLSEIVFILRMSPRLISCHFEIPLLNIIPSMPLLSLPTLQTMVLHDGGTAVRPLLESLDVPELLHFEYYPTHRSGHLILPTLLPRTGTKIISFSTFYYIFAHFEWYKCLSGCRFLRTITAKSPPTPTSLHPLPAVQDVGQEFLDNLASNPTDPRQFAPAIEVIDWQSGGKFTDSGILRFIKAKQSNPSLATLKELTISLDRPRDFDIFKNRQVAEFIEAGLKLRIDYPIPERGSSRFMSSWGTPGMKNPFEILEELARSVTSAAAEA</sequence>
<evidence type="ECO:0008006" key="3">
    <source>
        <dbReference type="Google" id="ProtNLM"/>
    </source>
</evidence>
<protein>
    <recommendedName>
        <fullName evidence="3">F-box domain-containing protein</fullName>
    </recommendedName>
</protein>
<proteinExistence type="predicted"/>
<dbReference type="OrthoDB" id="3365698at2759"/>
<keyword evidence="2" id="KW-1185">Reference proteome</keyword>
<name>A0A0C2XER4_HEBCY</name>
<evidence type="ECO:0000313" key="1">
    <source>
        <dbReference type="EMBL" id="KIM36438.1"/>
    </source>
</evidence>
<organism evidence="1 2">
    <name type="scientific">Hebeloma cylindrosporum</name>
    <dbReference type="NCBI Taxonomy" id="76867"/>
    <lineage>
        <taxon>Eukaryota</taxon>
        <taxon>Fungi</taxon>
        <taxon>Dikarya</taxon>
        <taxon>Basidiomycota</taxon>
        <taxon>Agaricomycotina</taxon>
        <taxon>Agaricomycetes</taxon>
        <taxon>Agaricomycetidae</taxon>
        <taxon>Agaricales</taxon>
        <taxon>Agaricineae</taxon>
        <taxon>Hymenogastraceae</taxon>
        <taxon>Hebeloma</taxon>
    </lineage>
</organism>
<gene>
    <name evidence="1" type="ORF">M413DRAFT_449147</name>
</gene>
<evidence type="ECO:0000313" key="2">
    <source>
        <dbReference type="Proteomes" id="UP000053424"/>
    </source>
</evidence>